<keyword evidence="1" id="KW-0808">Transferase</keyword>
<dbReference type="PRINTS" id="PR02050">
    <property type="entry name" value="B14GALTRFASE"/>
</dbReference>
<accession>A0AAD9IDZ6</accession>
<organism evidence="3 4">
    <name type="scientific">Prototheca wickerhamii</name>
    <dbReference type="NCBI Taxonomy" id="3111"/>
    <lineage>
        <taxon>Eukaryota</taxon>
        <taxon>Viridiplantae</taxon>
        <taxon>Chlorophyta</taxon>
        <taxon>core chlorophytes</taxon>
        <taxon>Trebouxiophyceae</taxon>
        <taxon>Chlorellales</taxon>
        <taxon>Chlorellaceae</taxon>
        <taxon>Prototheca</taxon>
    </lineage>
</organism>
<evidence type="ECO:0000256" key="1">
    <source>
        <dbReference type="ARBA" id="ARBA00022679"/>
    </source>
</evidence>
<dbReference type="Proteomes" id="UP001255856">
    <property type="component" value="Unassembled WGS sequence"/>
</dbReference>
<evidence type="ECO:0000313" key="3">
    <source>
        <dbReference type="EMBL" id="KAK2075658.1"/>
    </source>
</evidence>
<evidence type="ECO:0000313" key="4">
    <source>
        <dbReference type="Proteomes" id="UP001255856"/>
    </source>
</evidence>
<dbReference type="InterPro" id="IPR029044">
    <property type="entry name" value="Nucleotide-diphossugar_trans"/>
</dbReference>
<sequence length="363" mass="38316">MHMRSSSRGVAVVGGRGGALDRAEQAATRFSASAGSLGRRSAAIGAALASPVPGLLEVKRPSRVPESRKAGLLGTDSAASISEGEADAQADAATAAGASGTTSAQASTTPRVAVLVPIWRDAHLIDSLVANLSAHLDAQGLRAHRVHLVEHEASANFTPGLVLNAAFLAAKAMDRLGPQDLVVYQRPGLRPLGGVRYRLEPGARFLHLATAQSALGSELPYDAYCGGAWVMRVELFERVRGFSKGYVGFDGLEDDLCRRVELILGAGAAPHASAERGAFVALDEPRVLHELDLLHRAENEELFRARWEAPLNDSALVAAALAGTAADGLPSLPDDWRTRLGLVRHDATQARWLYSNQPEADAL</sequence>
<dbReference type="GO" id="GO:0005975">
    <property type="term" value="P:carbohydrate metabolic process"/>
    <property type="evidence" value="ECO:0007669"/>
    <property type="project" value="InterPro"/>
</dbReference>
<dbReference type="Pfam" id="PF02709">
    <property type="entry name" value="Glyco_transf_7C"/>
    <property type="match status" value="1"/>
</dbReference>
<dbReference type="AlphaFoldDB" id="A0AAD9IDZ6"/>
<dbReference type="GO" id="GO:0016757">
    <property type="term" value="F:glycosyltransferase activity"/>
    <property type="evidence" value="ECO:0007669"/>
    <property type="project" value="InterPro"/>
</dbReference>
<evidence type="ECO:0000259" key="2">
    <source>
        <dbReference type="Pfam" id="PF02709"/>
    </source>
</evidence>
<reference evidence="3" key="1">
    <citation type="submission" date="2021-01" db="EMBL/GenBank/DDBJ databases">
        <authorList>
            <person name="Eckstrom K.M.E."/>
        </authorList>
    </citation>
    <scope>NUCLEOTIDE SEQUENCE</scope>
    <source>
        <strain evidence="3">UVCC 0001</strain>
    </source>
</reference>
<name>A0AAD9IDZ6_PROWI</name>
<dbReference type="InterPro" id="IPR003859">
    <property type="entry name" value="Galactosyl_T"/>
</dbReference>
<keyword evidence="4" id="KW-1185">Reference proteome</keyword>
<dbReference type="Gene3D" id="3.90.550.10">
    <property type="entry name" value="Spore Coat Polysaccharide Biosynthesis Protein SpsA, Chain A"/>
    <property type="match status" value="1"/>
</dbReference>
<dbReference type="EMBL" id="JASFZW010000014">
    <property type="protein sequence ID" value="KAK2075658.1"/>
    <property type="molecule type" value="Genomic_DNA"/>
</dbReference>
<gene>
    <name evidence="3" type="ORF">QBZ16_001766</name>
</gene>
<dbReference type="SUPFAM" id="SSF53448">
    <property type="entry name" value="Nucleotide-diphospho-sugar transferases"/>
    <property type="match status" value="1"/>
</dbReference>
<proteinExistence type="predicted"/>
<dbReference type="InterPro" id="IPR027791">
    <property type="entry name" value="Galactosyl_T_C"/>
</dbReference>
<comment type="caution">
    <text evidence="3">The sequence shown here is derived from an EMBL/GenBank/DDBJ whole genome shotgun (WGS) entry which is preliminary data.</text>
</comment>
<protein>
    <recommendedName>
        <fullName evidence="2">Galactosyltransferase C-terminal domain-containing protein</fullName>
    </recommendedName>
</protein>
<feature type="domain" description="Galactosyltransferase C-terminal" evidence="2">
    <location>
        <begin position="207"/>
        <end position="262"/>
    </location>
</feature>